<protein>
    <submittedName>
        <fullName evidence="1">Plasmid stabilization protein</fullName>
    </submittedName>
</protein>
<dbReference type="InterPro" id="IPR035093">
    <property type="entry name" value="RelE/ParE_toxin_dom_sf"/>
</dbReference>
<organism evidence="1 2">
    <name type="scientific">Sunxiuqinia dokdonensis</name>
    <dbReference type="NCBI Taxonomy" id="1409788"/>
    <lineage>
        <taxon>Bacteria</taxon>
        <taxon>Pseudomonadati</taxon>
        <taxon>Bacteroidota</taxon>
        <taxon>Bacteroidia</taxon>
        <taxon>Marinilabiliales</taxon>
        <taxon>Prolixibacteraceae</taxon>
        <taxon>Sunxiuqinia</taxon>
    </lineage>
</organism>
<dbReference type="Proteomes" id="UP000036958">
    <property type="component" value="Unassembled WGS sequence"/>
</dbReference>
<evidence type="ECO:0000313" key="1">
    <source>
        <dbReference type="EMBL" id="KOH47109.1"/>
    </source>
</evidence>
<proteinExistence type="predicted"/>
<comment type="caution">
    <text evidence="1">The sequence shown here is derived from an EMBL/GenBank/DDBJ whole genome shotgun (WGS) entry which is preliminary data.</text>
</comment>
<evidence type="ECO:0000313" key="2">
    <source>
        <dbReference type="Proteomes" id="UP000036958"/>
    </source>
</evidence>
<name>A0A0L8VF73_9BACT</name>
<dbReference type="EMBL" id="LGIA01000005">
    <property type="protein sequence ID" value="KOH47109.1"/>
    <property type="molecule type" value="Genomic_DNA"/>
</dbReference>
<dbReference type="RefSeq" id="WP_157624306.1">
    <property type="nucleotide sequence ID" value="NZ_LGIA01000005.1"/>
</dbReference>
<dbReference type="SUPFAM" id="SSF143011">
    <property type="entry name" value="RelE-like"/>
    <property type="match status" value="1"/>
</dbReference>
<dbReference type="STRING" id="1409788.NC99_00750"/>
<dbReference type="AlphaFoldDB" id="A0A0L8VF73"/>
<dbReference type="Gene3D" id="3.30.2310.20">
    <property type="entry name" value="RelE-like"/>
    <property type="match status" value="1"/>
</dbReference>
<sequence>MLILQTIQLFQQADELEEIPNVKKLKGHPNAYRYRKGIYRIGFFVENNTIIFAAFAPRGKIYRKFP</sequence>
<accession>A0A0L8VF73</accession>
<keyword evidence="2" id="KW-1185">Reference proteome</keyword>
<dbReference type="OrthoDB" id="5570653at2"/>
<gene>
    <name evidence="1" type="ORF">NC99_00750</name>
</gene>
<reference evidence="2" key="1">
    <citation type="submission" date="2015-07" db="EMBL/GenBank/DDBJ databases">
        <title>Genome sequencing of Sunxiuqinia dokdonensis strain SK.</title>
        <authorList>
            <person name="Ahn S."/>
            <person name="Kim B.-C."/>
        </authorList>
    </citation>
    <scope>NUCLEOTIDE SEQUENCE [LARGE SCALE GENOMIC DNA]</scope>
    <source>
        <strain evidence="2">SK</strain>
    </source>
</reference>